<dbReference type="Pfam" id="PF01699">
    <property type="entry name" value="Na_Ca_ex"/>
    <property type="match status" value="2"/>
</dbReference>
<dbReference type="GO" id="GO:0005886">
    <property type="term" value="C:plasma membrane"/>
    <property type="evidence" value="ECO:0007669"/>
    <property type="project" value="TreeGrafter"/>
</dbReference>
<gene>
    <name evidence="7" type="ORF">DF188_06650</name>
</gene>
<keyword evidence="2 5" id="KW-0812">Transmembrane</keyword>
<feature type="transmembrane region" description="Helical" evidence="5">
    <location>
        <begin position="78"/>
        <end position="96"/>
    </location>
</feature>
<protein>
    <submittedName>
        <fullName evidence="7">Calcium/sodium antiporter</fullName>
    </submittedName>
</protein>
<feature type="transmembrane region" description="Helical" evidence="5">
    <location>
        <begin position="126"/>
        <end position="148"/>
    </location>
</feature>
<evidence type="ECO:0000313" key="7">
    <source>
        <dbReference type="EMBL" id="PWE21186.1"/>
    </source>
</evidence>
<evidence type="ECO:0000256" key="4">
    <source>
        <dbReference type="ARBA" id="ARBA00023136"/>
    </source>
</evidence>
<evidence type="ECO:0000256" key="1">
    <source>
        <dbReference type="ARBA" id="ARBA00004141"/>
    </source>
</evidence>
<evidence type="ECO:0000313" key="8">
    <source>
        <dbReference type="Proteomes" id="UP000245014"/>
    </source>
</evidence>
<dbReference type="InterPro" id="IPR004481">
    <property type="entry name" value="K/Na/Ca-exchanger"/>
</dbReference>
<sequence>MIFYLLAIVLGFALLVWSADRFVDGAASTAKHLGMPSLLIGILIVGFGTSAPEMVVSAIAAYEGNPALALGNAIGSNIVNIALILGVTAIVSPIMVNSKIVKKEIPLLFLIVLFTGYLLLDNSLTLFEGVILLVGFFALILWSVYTALKSRGDSLESEMDIELKEHSMSLKLGVIWLVFGLILLIVSSRILVWGAVGVAVEFGVSDLIIGLTIVALGTSLPELAASVIAARKGEHDIAIGNVVGSNMFNLLAVIGIAVVIAPMNNIPLEVLKRDWIVMLLLTIALFAMAYGFRGRDGRINRVEGTILILCYVAYNTYLGMNLVNS</sequence>
<feature type="transmembrane region" description="Helical" evidence="5">
    <location>
        <begin position="207"/>
        <end position="230"/>
    </location>
</feature>
<comment type="subcellular location">
    <subcellularLocation>
        <location evidence="1">Membrane</location>
        <topology evidence="1">Multi-pass membrane protein</topology>
    </subcellularLocation>
</comment>
<organism evidence="7 8">
    <name type="scientific">Aliarcobacter skirrowii</name>
    <dbReference type="NCBI Taxonomy" id="28200"/>
    <lineage>
        <taxon>Bacteria</taxon>
        <taxon>Pseudomonadati</taxon>
        <taxon>Campylobacterota</taxon>
        <taxon>Epsilonproteobacteria</taxon>
        <taxon>Campylobacterales</taxon>
        <taxon>Arcobacteraceae</taxon>
        <taxon>Aliarcobacter</taxon>
    </lineage>
</organism>
<keyword evidence="4 5" id="KW-0472">Membrane</keyword>
<dbReference type="AlphaFoldDB" id="A0A2U2C0C1"/>
<dbReference type="PANTHER" id="PTHR10846">
    <property type="entry name" value="SODIUM/POTASSIUM/CALCIUM EXCHANGER"/>
    <property type="match status" value="1"/>
</dbReference>
<proteinExistence type="predicted"/>
<comment type="caution">
    <text evidence="7">The sequence shown here is derived from an EMBL/GenBank/DDBJ whole genome shotgun (WGS) entry which is preliminary data.</text>
</comment>
<dbReference type="GO" id="GO:0005262">
    <property type="term" value="F:calcium channel activity"/>
    <property type="evidence" value="ECO:0007669"/>
    <property type="project" value="TreeGrafter"/>
</dbReference>
<dbReference type="RefSeq" id="WP_109158497.1">
    <property type="nucleotide sequence ID" value="NZ_QEYI01000004.1"/>
</dbReference>
<reference evidence="7 8" key="1">
    <citation type="submission" date="2018-05" db="EMBL/GenBank/DDBJ databases">
        <title>Antimicrobial susceptibility testing and genomic analysis of Arcobacter skirrowii strains and one Arcobacter butzleri isolated from German poultry farms.</title>
        <authorList>
            <person name="Haenel I."/>
            <person name="Hotzel H."/>
            <person name="Tomaso H."/>
            <person name="Busch A."/>
        </authorList>
    </citation>
    <scope>NUCLEOTIDE SEQUENCE [LARGE SCALE GENOMIC DNA]</scope>
    <source>
        <strain evidence="8">v</strain>
    </source>
</reference>
<evidence type="ECO:0000259" key="6">
    <source>
        <dbReference type="Pfam" id="PF01699"/>
    </source>
</evidence>
<evidence type="ECO:0000256" key="5">
    <source>
        <dbReference type="SAM" id="Phobius"/>
    </source>
</evidence>
<dbReference type="GO" id="GO:0008273">
    <property type="term" value="F:calcium, potassium:sodium antiporter activity"/>
    <property type="evidence" value="ECO:0007669"/>
    <property type="project" value="TreeGrafter"/>
</dbReference>
<accession>A0A2U2C0C1</accession>
<evidence type="ECO:0000256" key="3">
    <source>
        <dbReference type="ARBA" id="ARBA00022989"/>
    </source>
</evidence>
<dbReference type="InterPro" id="IPR044880">
    <property type="entry name" value="NCX_ion-bd_dom_sf"/>
</dbReference>
<dbReference type="GO" id="GO:0006874">
    <property type="term" value="P:intracellular calcium ion homeostasis"/>
    <property type="evidence" value="ECO:0007669"/>
    <property type="project" value="TreeGrafter"/>
</dbReference>
<dbReference type="InterPro" id="IPR004837">
    <property type="entry name" value="NaCa_Exmemb"/>
</dbReference>
<dbReference type="PANTHER" id="PTHR10846:SF8">
    <property type="entry name" value="INNER MEMBRANE PROTEIN YRBG"/>
    <property type="match status" value="1"/>
</dbReference>
<evidence type="ECO:0000256" key="2">
    <source>
        <dbReference type="ARBA" id="ARBA00022692"/>
    </source>
</evidence>
<feature type="transmembrane region" description="Helical" evidence="5">
    <location>
        <begin position="275"/>
        <end position="292"/>
    </location>
</feature>
<dbReference type="EMBL" id="QEYI01000004">
    <property type="protein sequence ID" value="PWE21186.1"/>
    <property type="molecule type" value="Genomic_DNA"/>
</dbReference>
<keyword evidence="3 5" id="KW-1133">Transmembrane helix</keyword>
<dbReference type="STRING" id="28200.GCA_001572935_01921"/>
<dbReference type="Gene3D" id="1.20.1420.30">
    <property type="entry name" value="NCX, central ion-binding region"/>
    <property type="match status" value="2"/>
</dbReference>
<feature type="domain" description="Sodium/calcium exchanger membrane region" evidence="6">
    <location>
        <begin position="4"/>
        <end position="144"/>
    </location>
</feature>
<name>A0A2U2C0C1_9BACT</name>
<feature type="transmembrane region" description="Helical" evidence="5">
    <location>
        <begin position="169"/>
        <end position="195"/>
    </location>
</feature>
<feature type="domain" description="Sodium/calcium exchanger membrane region" evidence="6">
    <location>
        <begin position="173"/>
        <end position="317"/>
    </location>
</feature>
<feature type="transmembrane region" description="Helical" evidence="5">
    <location>
        <begin position="242"/>
        <end position="263"/>
    </location>
</feature>
<dbReference type="Proteomes" id="UP000245014">
    <property type="component" value="Unassembled WGS sequence"/>
</dbReference>
<feature type="transmembrane region" description="Helical" evidence="5">
    <location>
        <begin position="304"/>
        <end position="323"/>
    </location>
</feature>
<dbReference type="NCBIfam" id="TIGR00367">
    <property type="entry name" value="calcium/sodium antiporter"/>
    <property type="match status" value="1"/>
</dbReference>